<dbReference type="Proteomes" id="UP000076842">
    <property type="component" value="Unassembled WGS sequence"/>
</dbReference>
<gene>
    <name evidence="1" type="ORF">CALCODRAFT_181380</name>
</gene>
<dbReference type="InParanoid" id="A0A165HRF5"/>
<name>A0A165HRF5_9BASI</name>
<dbReference type="AlphaFoldDB" id="A0A165HRF5"/>
<evidence type="ECO:0000313" key="2">
    <source>
        <dbReference type="Proteomes" id="UP000076842"/>
    </source>
</evidence>
<keyword evidence="2" id="KW-1185">Reference proteome</keyword>
<organism evidence="1 2">
    <name type="scientific">Calocera cornea HHB12733</name>
    <dbReference type="NCBI Taxonomy" id="1353952"/>
    <lineage>
        <taxon>Eukaryota</taxon>
        <taxon>Fungi</taxon>
        <taxon>Dikarya</taxon>
        <taxon>Basidiomycota</taxon>
        <taxon>Agaricomycotina</taxon>
        <taxon>Dacrymycetes</taxon>
        <taxon>Dacrymycetales</taxon>
        <taxon>Dacrymycetaceae</taxon>
        <taxon>Calocera</taxon>
    </lineage>
</organism>
<sequence length="229" mass="25760">MLVQSSFMEVSFPALALADNRCFVEGLAQMRNTQNLPAIYQQHLLLPLVHIPLGRGLGRFPQQPSLDVLVVSMILVEQLQCSLTEARSPSRVGESQLLATLLSGSHSQARHPSYRHQRRPQVILLLPTPRHWTRASELAVRASACRDDTNAELVKRAFLRPPVRITHSGGAKRPHGMPTNFWRRETPRTIGSWKQRVPIVSHRRPCQCVVHIAGAPDCRAYSPRRTVTI</sequence>
<accession>A0A165HRF5</accession>
<dbReference type="EMBL" id="KV423938">
    <property type="protein sequence ID" value="KZT59640.1"/>
    <property type="molecule type" value="Genomic_DNA"/>
</dbReference>
<reference evidence="1 2" key="1">
    <citation type="journal article" date="2016" name="Mol. Biol. Evol.">
        <title>Comparative Genomics of Early-Diverging Mushroom-Forming Fungi Provides Insights into the Origins of Lignocellulose Decay Capabilities.</title>
        <authorList>
            <person name="Nagy L.G."/>
            <person name="Riley R."/>
            <person name="Tritt A."/>
            <person name="Adam C."/>
            <person name="Daum C."/>
            <person name="Floudas D."/>
            <person name="Sun H."/>
            <person name="Yadav J.S."/>
            <person name="Pangilinan J."/>
            <person name="Larsson K.H."/>
            <person name="Matsuura K."/>
            <person name="Barry K."/>
            <person name="Labutti K."/>
            <person name="Kuo R."/>
            <person name="Ohm R.A."/>
            <person name="Bhattacharya S.S."/>
            <person name="Shirouzu T."/>
            <person name="Yoshinaga Y."/>
            <person name="Martin F.M."/>
            <person name="Grigoriev I.V."/>
            <person name="Hibbett D.S."/>
        </authorList>
    </citation>
    <scope>NUCLEOTIDE SEQUENCE [LARGE SCALE GENOMIC DNA]</scope>
    <source>
        <strain evidence="1 2">HHB12733</strain>
    </source>
</reference>
<protein>
    <submittedName>
        <fullName evidence="1">Uncharacterized protein</fullName>
    </submittedName>
</protein>
<proteinExistence type="predicted"/>
<evidence type="ECO:0000313" key="1">
    <source>
        <dbReference type="EMBL" id="KZT59640.1"/>
    </source>
</evidence>